<feature type="chain" id="PRO_5029510558" description="Retinoid-inducible serine carboxypeptidase" evidence="12">
    <location>
        <begin position="17"/>
        <end position="432"/>
    </location>
</feature>
<keyword evidence="6 12" id="KW-0732">Signal</keyword>
<evidence type="ECO:0000256" key="7">
    <source>
        <dbReference type="ARBA" id="ARBA00022801"/>
    </source>
</evidence>
<gene>
    <name evidence="13" type="ORF">DGYR_LOCUS7855</name>
</gene>
<dbReference type="GO" id="GO:0006508">
    <property type="term" value="P:proteolysis"/>
    <property type="evidence" value="ECO:0007669"/>
    <property type="project" value="UniProtKB-KW"/>
</dbReference>
<comment type="caution">
    <text evidence="13">The sequence shown here is derived from an EMBL/GenBank/DDBJ whole genome shotgun (WGS) entry which is preliminary data.</text>
</comment>
<keyword evidence="7" id="KW-0378">Hydrolase</keyword>
<dbReference type="InterPro" id="IPR029058">
    <property type="entry name" value="AB_hydrolase_fold"/>
</dbReference>
<dbReference type="GO" id="GO:0005576">
    <property type="term" value="C:extracellular region"/>
    <property type="evidence" value="ECO:0007669"/>
    <property type="project" value="UniProtKB-SubCell"/>
</dbReference>
<evidence type="ECO:0000256" key="5">
    <source>
        <dbReference type="ARBA" id="ARBA00022670"/>
    </source>
</evidence>
<protein>
    <recommendedName>
        <fullName evidence="10">Retinoid-inducible serine carboxypeptidase</fullName>
    </recommendedName>
    <alternativeName>
        <fullName evidence="11">Serine carboxypeptidase 1</fullName>
    </alternativeName>
</protein>
<evidence type="ECO:0000313" key="13">
    <source>
        <dbReference type="EMBL" id="CAD5119652.1"/>
    </source>
</evidence>
<dbReference type="OrthoDB" id="443318at2759"/>
<evidence type="ECO:0000256" key="8">
    <source>
        <dbReference type="ARBA" id="ARBA00023180"/>
    </source>
</evidence>
<dbReference type="PRINTS" id="PR00724">
    <property type="entry name" value="CRBOXYPTASEC"/>
</dbReference>
<evidence type="ECO:0000256" key="9">
    <source>
        <dbReference type="ARBA" id="ARBA00055847"/>
    </source>
</evidence>
<reference evidence="13 14" key="1">
    <citation type="submission" date="2020-08" db="EMBL/GenBank/DDBJ databases">
        <authorList>
            <person name="Hejnol A."/>
        </authorList>
    </citation>
    <scope>NUCLEOTIDE SEQUENCE [LARGE SCALE GENOMIC DNA]</scope>
</reference>
<comment type="similarity">
    <text evidence="2">Belongs to the peptidase S10 family.</text>
</comment>
<dbReference type="AlphaFoldDB" id="A0A7I8VUK7"/>
<keyword evidence="3" id="KW-0964">Secreted</keyword>
<dbReference type="PANTHER" id="PTHR11802">
    <property type="entry name" value="SERINE PROTEASE FAMILY S10 SERINE CARBOXYPEPTIDASE"/>
    <property type="match status" value="1"/>
</dbReference>
<dbReference type="FunFam" id="3.40.50.1820:FF:000075">
    <property type="entry name" value="Carboxypeptidase"/>
    <property type="match status" value="1"/>
</dbReference>
<comment type="subcellular location">
    <subcellularLocation>
        <location evidence="1">Secreted</location>
    </subcellularLocation>
</comment>
<dbReference type="SUPFAM" id="SSF53474">
    <property type="entry name" value="alpha/beta-Hydrolases"/>
    <property type="match status" value="1"/>
</dbReference>
<evidence type="ECO:0000256" key="6">
    <source>
        <dbReference type="ARBA" id="ARBA00022729"/>
    </source>
</evidence>
<keyword evidence="4" id="KW-0121">Carboxypeptidase</keyword>
<proteinExistence type="inferred from homology"/>
<feature type="signal peptide" evidence="12">
    <location>
        <begin position="1"/>
        <end position="16"/>
    </location>
</feature>
<evidence type="ECO:0000256" key="4">
    <source>
        <dbReference type="ARBA" id="ARBA00022645"/>
    </source>
</evidence>
<evidence type="ECO:0000256" key="3">
    <source>
        <dbReference type="ARBA" id="ARBA00022525"/>
    </source>
</evidence>
<evidence type="ECO:0000256" key="1">
    <source>
        <dbReference type="ARBA" id="ARBA00004613"/>
    </source>
</evidence>
<dbReference type="Gene3D" id="3.40.50.1820">
    <property type="entry name" value="alpha/beta hydrolase"/>
    <property type="match status" value="1"/>
</dbReference>
<dbReference type="Proteomes" id="UP000549394">
    <property type="component" value="Unassembled WGS sequence"/>
</dbReference>
<dbReference type="GO" id="GO:0004185">
    <property type="term" value="F:serine-type carboxypeptidase activity"/>
    <property type="evidence" value="ECO:0007669"/>
    <property type="project" value="InterPro"/>
</dbReference>
<evidence type="ECO:0000313" key="14">
    <source>
        <dbReference type="Proteomes" id="UP000549394"/>
    </source>
</evidence>
<dbReference type="EMBL" id="CAJFCJ010000010">
    <property type="protein sequence ID" value="CAD5119652.1"/>
    <property type="molecule type" value="Genomic_DNA"/>
</dbReference>
<evidence type="ECO:0000256" key="2">
    <source>
        <dbReference type="ARBA" id="ARBA00009431"/>
    </source>
</evidence>
<dbReference type="Pfam" id="PF00450">
    <property type="entry name" value="Peptidase_S10"/>
    <property type="match status" value="1"/>
</dbReference>
<keyword evidence="8" id="KW-0325">Glycoprotein</keyword>
<evidence type="ECO:0000256" key="12">
    <source>
        <dbReference type="SAM" id="SignalP"/>
    </source>
</evidence>
<dbReference type="InterPro" id="IPR001563">
    <property type="entry name" value="Peptidase_S10"/>
</dbReference>
<keyword evidence="5" id="KW-0645">Protease</keyword>
<evidence type="ECO:0000256" key="10">
    <source>
        <dbReference type="ARBA" id="ARBA00070242"/>
    </source>
</evidence>
<dbReference type="PANTHER" id="PTHR11802:SF3">
    <property type="entry name" value="RETINOID-INDUCIBLE SERINE CARBOXYPEPTIDASE"/>
    <property type="match status" value="1"/>
</dbReference>
<evidence type="ECO:0000256" key="11">
    <source>
        <dbReference type="ARBA" id="ARBA00077736"/>
    </source>
</evidence>
<name>A0A7I8VUK7_9ANNE</name>
<accession>A0A7I8VUK7</accession>
<organism evidence="13 14">
    <name type="scientific">Dimorphilus gyrociliatus</name>
    <dbReference type="NCBI Taxonomy" id="2664684"/>
    <lineage>
        <taxon>Eukaryota</taxon>
        <taxon>Metazoa</taxon>
        <taxon>Spiralia</taxon>
        <taxon>Lophotrochozoa</taxon>
        <taxon>Annelida</taxon>
        <taxon>Polychaeta</taxon>
        <taxon>Polychaeta incertae sedis</taxon>
        <taxon>Dinophilidae</taxon>
        <taxon>Dimorphilus</taxon>
    </lineage>
</organism>
<keyword evidence="14" id="KW-1185">Reference proteome</keyword>
<sequence>MKFVLISSFIVCLVIAENFEQSWRYVDVRPGVHMFYWLFKTSHADGPTQRPLVMWLQGGPGGSSTGYGNFEIIGPYNIDKEYRNSTWAQEANILFVDNPVGAGFSYVDDLNDLTTTTEEISQDLFVLFKSFLDSHPEFKTVPFYIFGQSYGGKMAANYARKLHTEIQAGNLECNLGGFAMGNAWTHPLDSTLTWANFLFEMSTVDETGRDEIQRVAEQSEQAALQGRWRESTQFWRATQRAVNEHTNYVDFYNILKFRVFSQNEKKPTGVSLDDTLSIINAKQDPRLPLFMNTEVREYLGVIPDNVLWGGQQGPVFAAQEEAFMKDVLDDVDYCLNKTDMDVIVYQGQLDLICDTTGSMLWVQKLKWENMPNYFSADRVALTTPENGQTEMFVKAHEQFKFYWVLRAGHAVPKDQGDSALRMLQRIIRKDDN</sequence>
<comment type="function">
    <text evidence="9">May be involved in vascular wall and kidney homeostasis.</text>
</comment>